<gene>
    <name evidence="4" type="ordered locus">Xcel_2291</name>
</gene>
<feature type="compositionally biased region" description="Low complexity" evidence="1">
    <location>
        <begin position="40"/>
        <end position="66"/>
    </location>
</feature>
<dbReference type="Proteomes" id="UP000002255">
    <property type="component" value="Chromosome"/>
</dbReference>
<dbReference type="HOGENOM" id="CLU_099777_1_1_11"/>
<protein>
    <recommendedName>
        <fullName evidence="3">AMIN-like domain-containing protein</fullName>
    </recommendedName>
</protein>
<keyword evidence="5" id="KW-1185">Reference proteome</keyword>
<dbReference type="AlphaFoldDB" id="D1BV70"/>
<dbReference type="eggNOG" id="COG5401">
    <property type="taxonomic scope" value="Bacteria"/>
</dbReference>
<reference evidence="4 5" key="2">
    <citation type="journal article" date="2010" name="Stand. Genomic Sci.">
        <title>Complete genome sequence of Xylanimonas cellulosilytica type strain (XIL07).</title>
        <authorList>
            <person name="Foster B."/>
            <person name="Pukall R."/>
            <person name="Abt B."/>
            <person name="Nolan M."/>
            <person name="Glavina Del Rio T."/>
            <person name="Chen F."/>
            <person name="Lucas S."/>
            <person name="Tice H."/>
            <person name="Pitluck S."/>
            <person name="Cheng J.-F."/>
            <person name="Chertkov O."/>
            <person name="Brettin T."/>
            <person name="Han C."/>
            <person name="Detter J.C."/>
            <person name="Bruce D."/>
            <person name="Goodwin L."/>
            <person name="Ivanova N."/>
            <person name="Mavromatis K."/>
            <person name="Pati A."/>
            <person name="Mikhailova N."/>
            <person name="Chen A."/>
            <person name="Palaniappan K."/>
            <person name="Land M."/>
            <person name="Hauser L."/>
            <person name="Chang Y.-J."/>
            <person name="Jeffries C.D."/>
            <person name="Chain P."/>
            <person name="Rohde M."/>
            <person name="Goeker M."/>
            <person name="Bristow J."/>
            <person name="Eisen J.A."/>
            <person name="Markowitz V."/>
            <person name="Hugenholtz P."/>
            <person name="Kyrpides N.C."/>
            <person name="Klenk H.-P."/>
            <person name="Lapidus A."/>
        </authorList>
    </citation>
    <scope>NUCLEOTIDE SEQUENCE [LARGE SCALE GENOMIC DNA]</scope>
    <source>
        <strain evidence="5">DSM 15894 / CECT 5975 / LMG 20990 / XIL07</strain>
    </source>
</reference>
<dbReference type="EMBL" id="CP001821">
    <property type="protein sequence ID" value="ACZ31309.1"/>
    <property type="molecule type" value="Genomic_DNA"/>
</dbReference>
<organism evidence="4 5">
    <name type="scientific">Xylanimonas cellulosilytica (strain DSM 15894 / JCM 12276 / CECT 5975 / KCTC 9989 / LMG 20990 / NBRC 107835 / XIL07)</name>
    <dbReference type="NCBI Taxonomy" id="446471"/>
    <lineage>
        <taxon>Bacteria</taxon>
        <taxon>Bacillati</taxon>
        <taxon>Actinomycetota</taxon>
        <taxon>Actinomycetes</taxon>
        <taxon>Micrococcales</taxon>
        <taxon>Promicromonosporaceae</taxon>
        <taxon>Xylanimonas</taxon>
    </lineage>
</organism>
<evidence type="ECO:0000256" key="2">
    <source>
        <dbReference type="SAM" id="SignalP"/>
    </source>
</evidence>
<dbReference type="PROSITE" id="PS51257">
    <property type="entry name" value="PROKAR_LIPOPROTEIN"/>
    <property type="match status" value="1"/>
</dbReference>
<dbReference type="STRING" id="446471.Xcel_2291"/>
<feature type="region of interest" description="Disordered" evidence="1">
    <location>
        <begin position="28"/>
        <end position="99"/>
    </location>
</feature>
<dbReference type="OrthoDB" id="3393679at2"/>
<evidence type="ECO:0000256" key="1">
    <source>
        <dbReference type="SAM" id="MobiDB-lite"/>
    </source>
</evidence>
<feature type="signal peptide" evidence="2">
    <location>
        <begin position="1"/>
        <end position="17"/>
    </location>
</feature>
<dbReference type="RefSeq" id="WP_012879051.1">
    <property type="nucleotide sequence ID" value="NC_013530.1"/>
</dbReference>
<feature type="domain" description="AMIN-like" evidence="3">
    <location>
        <begin position="104"/>
        <end position="228"/>
    </location>
</feature>
<keyword evidence="2" id="KW-0732">Signal</keyword>
<name>D1BV70_XYLCX</name>
<feature type="chain" id="PRO_5003021788" description="AMIN-like domain-containing protein" evidence="2">
    <location>
        <begin position="18"/>
        <end position="228"/>
    </location>
</feature>
<dbReference type="Pfam" id="PF24837">
    <property type="entry name" value="AMIN-like"/>
    <property type="match status" value="1"/>
</dbReference>
<dbReference type="InterPro" id="IPR056303">
    <property type="entry name" value="AMIN-like"/>
</dbReference>
<accession>D1BV70</accession>
<reference evidence="5" key="1">
    <citation type="submission" date="2009-11" db="EMBL/GenBank/DDBJ databases">
        <title>The complete chromosome of Xylanimonas cellulosilytica DSM 15894.</title>
        <authorList>
            <consortium name="US DOE Joint Genome Institute (JGI-PGF)"/>
            <person name="Lucas S."/>
            <person name="Copeland A."/>
            <person name="Lapidus A."/>
            <person name="Glavina del Rio T."/>
            <person name="Dalin E."/>
            <person name="Tice H."/>
            <person name="Bruce D."/>
            <person name="Goodwin L."/>
            <person name="Pitluck S."/>
            <person name="Kyrpides N."/>
            <person name="Mavromatis K."/>
            <person name="Ivanova N."/>
            <person name="Mikhailova N."/>
            <person name="Foster B."/>
            <person name="Clum A."/>
            <person name="Brettin T."/>
            <person name="Detter J.C."/>
            <person name="Han C."/>
            <person name="Larimer F."/>
            <person name="Land M."/>
            <person name="Hauser L."/>
            <person name="Markowitz V."/>
            <person name="Cheng J.F."/>
            <person name="Hugenholtz P."/>
            <person name="Woyke T."/>
            <person name="Wu D."/>
            <person name="Gehrich-Schroeter G."/>
            <person name="Schneider S."/>
            <person name="Pukall S.R."/>
            <person name="Klenk H.P."/>
            <person name="Eisen J.A."/>
        </authorList>
    </citation>
    <scope>NUCLEOTIDE SEQUENCE [LARGE SCALE GENOMIC DNA]</scope>
    <source>
        <strain evidence="5">DSM 15894 / CECT 5975 / LMG 20990 / XIL07</strain>
    </source>
</reference>
<evidence type="ECO:0000313" key="5">
    <source>
        <dbReference type="Proteomes" id="UP000002255"/>
    </source>
</evidence>
<evidence type="ECO:0000313" key="4">
    <source>
        <dbReference type="EMBL" id="ACZ31309.1"/>
    </source>
</evidence>
<sequence length="228" mass="23630">MSARAFTARTFTAGACAAGLLALALAGCAGSGEDPGDGTGTDTATASESPATEEPTPTETTDDTSPTPMPSPTGPEVDEPGTDLPFVDPGTVAEAEPGDDALLSVTDVRVASHDTFDRVVFDLEGTGTPGWRVEYVDEALDDGSGLPVEVDGDGVLQVRISGTGMPMDTGVDEFSGGTVELDGESVEEVVYRFVFEGYSTAFVGTDDRAPFRVFTLENPTRLVVDVQH</sequence>
<proteinExistence type="predicted"/>
<evidence type="ECO:0000259" key="3">
    <source>
        <dbReference type="Pfam" id="PF24837"/>
    </source>
</evidence>
<dbReference type="KEGG" id="xce:Xcel_2291"/>